<dbReference type="KEGG" id="pte:PTT_17964"/>
<dbReference type="OrthoDB" id="73875at2759"/>
<evidence type="ECO:0000313" key="2">
    <source>
        <dbReference type="Proteomes" id="UP000001067"/>
    </source>
</evidence>
<gene>
    <name evidence="1" type="ORF">PTT_17964</name>
</gene>
<evidence type="ECO:0000313" key="1">
    <source>
        <dbReference type="EMBL" id="EFQ86712.1"/>
    </source>
</evidence>
<keyword evidence="2" id="KW-1185">Reference proteome</keyword>
<accession>E3S5N6</accession>
<dbReference type="Proteomes" id="UP000001067">
    <property type="component" value="Unassembled WGS sequence"/>
</dbReference>
<dbReference type="STRING" id="861557.E3S5N6"/>
<dbReference type="HOGENOM" id="CLU_2575043_0_0_1"/>
<sequence length="81" mass="9049">MERIAEKAKDIEKKERQEMILNFVMENLEKAFMTVFHYLLGAGVGRGGFNDAANARRGMGSKDEKLGNVKVTSIRGSLCKL</sequence>
<dbReference type="AlphaFoldDB" id="E3S5N6"/>
<organism evidence="2">
    <name type="scientific">Pyrenophora teres f. teres (strain 0-1)</name>
    <name type="common">Barley net blotch fungus</name>
    <name type="synonym">Drechslera teres f. teres</name>
    <dbReference type="NCBI Taxonomy" id="861557"/>
    <lineage>
        <taxon>Eukaryota</taxon>
        <taxon>Fungi</taxon>
        <taxon>Dikarya</taxon>
        <taxon>Ascomycota</taxon>
        <taxon>Pezizomycotina</taxon>
        <taxon>Dothideomycetes</taxon>
        <taxon>Pleosporomycetidae</taxon>
        <taxon>Pleosporales</taxon>
        <taxon>Pleosporineae</taxon>
        <taxon>Pleosporaceae</taxon>
        <taxon>Pyrenophora</taxon>
    </lineage>
</organism>
<protein>
    <submittedName>
        <fullName evidence="1">Uncharacterized protein</fullName>
    </submittedName>
</protein>
<dbReference type="EMBL" id="GL537275">
    <property type="protein sequence ID" value="EFQ86712.1"/>
    <property type="molecule type" value="Genomic_DNA"/>
</dbReference>
<name>E3S5N6_PYRTT</name>
<reference evidence="1 2" key="1">
    <citation type="journal article" date="2010" name="Genome Biol.">
        <title>A first genome assembly of the barley fungal pathogen Pyrenophora teres f. teres.</title>
        <authorList>
            <person name="Ellwood S.R."/>
            <person name="Liu Z."/>
            <person name="Syme R.A."/>
            <person name="Lai Z."/>
            <person name="Hane J.K."/>
            <person name="Keiper F."/>
            <person name="Moffat C.S."/>
            <person name="Oliver R.P."/>
            <person name="Friesen T.L."/>
        </authorList>
    </citation>
    <scope>NUCLEOTIDE SEQUENCE [LARGE SCALE GENOMIC DNA]</scope>
    <source>
        <strain evidence="1 2">0-1</strain>
    </source>
</reference>
<proteinExistence type="predicted"/>